<sequence>MESQSPDPESCQFTMEPCQDCASAMQRPGAVSAPARASVPSGSAGGMGSFVWEMFGAFPPYPTAAASASRSATTWRPEWPTDPAMYSVENFEPRPPPELVCTVCLGVYRNPVECPCRHVFCSDCINGWLASSNGFGGASCPVCRRGISVFQLVPVLPLVNNMIARLTVRCPNRDAGCAAKVTIETLNSHLMSCEFRRAPCPDCGSQIRASELTAHRREFCSKRMVRCSRDCGLSMSADRLPTHSCVQELHNRISSLERQNDHAQVNLQRLQHEVQNLTARLATGTAQGHIV</sequence>
<dbReference type="EMBL" id="CM023475">
    <property type="protein sequence ID" value="KAH7945101.1"/>
    <property type="molecule type" value="Genomic_DNA"/>
</dbReference>
<gene>
    <name evidence="1" type="ORF">HPB49_006827</name>
</gene>
<organism evidence="1 2">
    <name type="scientific">Dermacentor silvarum</name>
    <name type="common">Tick</name>
    <dbReference type="NCBI Taxonomy" id="543639"/>
    <lineage>
        <taxon>Eukaryota</taxon>
        <taxon>Metazoa</taxon>
        <taxon>Ecdysozoa</taxon>
        <taxon>Arthropoda</taxon>
        <taxon>Chelicerata</taxon>
        <taxon>Arachnida</taxon>
        <taxon>Acari</taxon>
        <taxon>Parasitiformes</taxon>
        <taxon>Ixodida</taxon>
        <taxon>Ixodoidea</taxon>
        <taxon>Ixodidae</taxon>
        <taxon>Rhipicephalinae</taxon>
        <taxon>Dermacentor</taxon>
    </lineage>
</organism>
<name>A0ACB8CJK7_DERSI</name>
<comment type="caution">
    <text evidence="1">The sequence shown here is derived from an EMBL/GenBank/DDBJ whole genome shotgun (WGS) entry which is preliminary data.</text>
</comment>
<evidence type="ECO:0000313" key="2">
    <source>
        <dbReference type="Proteomes" id="UP000821865"/>
    </source>
</evidence>
<evidence type="ECO:0000313" key="1">
    <source>
        <dbReference type="EMBL" id="KAH7945101.1"/>
    </source>
</evidence>
<proteinExistence type="predicted"/>
<protein>
    <submittedName>
        <fullName evidence="1">Uncharacterized protein</fullName>
    </submittedName>
</protein>
<dbReference type="Proteomes" id="UP000821865">
    <property type="component" value="Chromosome 6"/>
</dbReference>
<accession>A0ACB8CJK7</accession>
<keyword evidence="2" id="KW-1185">Reference proteome</keyword>
<reference evidence="1" key="1">
    <citation type="submission" date="2020-05" db="EMBL/GenBank/DDBJ databases">
        <title>Large-scale comparative analyses of tick genomes elucidate their genetic diversity and vector capacities.</title>
        <authorList>
            <person name="Jia N."/>
            <person name="Wang J."/>
            <person name="Shi W."/>
            <person name="Du L."/>
            <person name="Sun Y."/>
            <person name="Zhan W."/>
            <person name="Jiang J."/>
            <person name="Wang Q."/>
            <person name="Zhang B."/>
            <person name="Ji P."/>
            <person name="Sakyi L.B."/>
            <person name="Cui X."/>
            <person name="Yuan T."/>
            <person name="Jiang B."/>
            <person name="Yang W."/>
            <person name="Lam T.T.-Y."/>
            <person name="Chang Q."/>
            <person name="Ding S."/>
            <person name="Wang X."/>
            <person name="Zhu J."/>
            <person name="Ruan X."/>
            <person name="Zhao L."/>
            <person name="Wei J."/>
            <person name="Que T."/>
            <person name="Du C."/>
            <person name="Cheng J."/>
            <person name="Dai P."/>
            <person name="Han X."/>
            <person name="Huang E."/>
            <person name="Gao Y."/>
            <person name="Liu J."/>
            <person name="Shao H."/>
            <person name="Ye R."/>
            <person name="Li L."/>
            <person name="Wei W."/>
            <person name="Wang X."/>
            <person name="Wang C."/>
            <person name="Yang T."/>
            <person name="Huo Q."/>
            <person name="Li W."/>
            <person name="Guo W."/>
            <person name="Chen H."/>
            <person name="Zhou L."/>
            <person name="Ni X."/>
            <person name="Tian J."/>
            <person name="Zhou Y."/>
            <person name="Sheng Y."/>
            <person name="Liu T."/>
            <person name="Pan Y."/>
            <person name="Xia L."/>
            <person name="Li J."/>
            <person name="Zhao F."/>
            <person name="Cao W."/>
        </authorList>
    </citation>
    <scope>NUCLEOTIDE SEQUENCE</scope>
    <source>
        <strain evidence="1">Dsil-2018</strain>
    </source>
</reference>